<organism evidence="21 22">
    <name type="scientific">Mesonia phycicola</name>
    <dbReference type="NCBI Taxonomy" id="579105"/>
    <lineage>
        <taxon>Bacteria</taxon>
        <taxon>Pseudomonadati</taxon>
        <taxon>Bacteroidota</taxon>
        <taxon>Flavobacteriia</taxon>
        <taxon>Flavobacteriales</taxon>
        <taxon>Flavobacteriaceae</taxon>
        <taxon>Mesonia</taxon>
    </lineage>
</organism>
<dbReference type="Pfam" id="PF02873">
    <property type="entry name" value="MurB_C"/>
    <property type="match status" value="1"/>
</dbReference>
<evidence type="ECO:0000256" key="13">
    <source>
        <dbReference type="ARBA" id="ARBA00022984"/>
    </source>
</evidence>
<dbReference type="SUPFAM" id="SSF56194">
    <property type="entry name" value="Uridine diphospho-N-Acetylenolpyruvylglucosamine reductase, MurB, C-terminal domain"/>
    <property type="match status" value="1"/>
</dbReference>
<evidence type="ECO:0000256" key="17">
    <source>
        <dbReference type="ARBA" id="ARBA00031026"/>
    </source>
</evidence>
<evidence type="ECO:0000259" key="20">
    <source>
        <dbReference type="PROSITE" id="PS51387"/>
    </source>
</evidence>
<evidence type="ECO:0000256" key="8">
    <source>
        <dbReference type="ARBA" id="ARBA00022618"/>
    </source>
</evidence>
<keyword evidence="7 19" id="KW-0963">Cytoplasm</keyword>
<dbReference type="GO" id="GO:0008762">
    <property type="term" value="F:UDP-N-acetylmuramate dehydrogenase activity"/>
    <property type="evidence" value="ECO:0007669"/>
    <property type="project" value="UniProtKB-UniRule"/>
</dbReference>
<evidence type="ECO:0000256" key="11">
    <source>
        <dbReference type="ARBA" id="ARBA00022857"/>
    </source>
</evidence>
<dbReference type="PANTHER" id="PTHR21071">
    <property type="entry name" value="UDP-N-ACETYLENOLPYRUVOYLGLUCOSAMINE REDUCTASE"/>
    <property type="match status" value="1"/>
</dbReference>
<evidence type="ECO:0000256" key="14">
    <source>
        <dbReference type="ARBA" id="ARBA00023002"/>
    </source>
</evidence>
<keyword evidence="10 19" id="KW-0274">FAD</keyword>
<comment type="catalytic activity">
    <reaction evidence="18 19">
        <text>UDP-N-acetyl-alpha-D-muramate + NADP(+) = UDP-N-acetyl-3-O-(1-carboxyvinyl)-alpha-D-glucosamine + NADPH + H(+)</text>
        <dbReference type="Rhea" id="RHEA:12248"/>
        <dbReference type="ChEBI" id="CHEBI:15378"/>
        <dbReference type="ChEBI" id="CHEBI:57783"/>
        <dbReference type="ChEBI" id="CHEBI:58349"/>
        <dbReference type="ChEBI" id="CHEBI:68483"/>
        <dbReference type="ChEBI" id="CHEBI:70757"/>
        <dbReference type="EC" id="1.3.1.98"/>
    </reaction>
</comment>
<sequence>MRQENNFSLKEYNTFGIDVKAKNFVEITNEEELKEVLKQTYASELFVLGGGSNCLLTKNLDATVVHVNIKGISIVNETNDEVFIKAQAGENWHEFVLYCISQNFGGIENLSLIPGNVGTSPIQNIGAYGVELKDTFVECEAINIQTLEKKVFTKKDCKFGYRNSIFKNEVKGQYIITSVIFKLSKKNHELHTGYGAILNKLESNQIVEPTIKNISDAIISIRKQKLPDPREIGNSGSFFKNPIITVTKFNNLQEEYPEIPSYKISEEEVKVPAGWLIDQAGFKGYRSGDAGVHKNQALVLVNYGEATGQEILDLATHIQQQIEEKFSIRLEMEVNIIS</sequence>
<keyword evidence="15 19" id="KW-0131">Cell cycle</keyword>
<feature type="active site" description="Proton donor" evidence="19">
    <location>
        <position position="237"/>
    </location>
</feature>
<evidence type="ECO:0000256" key="15">
    <source>
        <dbReference type="ARBA" id="ARBA00023306"/>
    </source>
</evidence>
<keyword evidence="22" id="KW-1185">Reference proteome</keyword>
<dbReference type="InterPro" id="IPR016166">
    <property type="entry name" value="FAD-bd_PCMH"/>
</dbReference>
<evidence type="ECO:0000256" key="10">
    <source>
        <dbReference type="ARBA" id="ARBA00022827"/>
    </source>
</evidence>
<evidence type="ECO:0000256" key="1">
    <source>
        <dbReference type="ARBA" id="ARBA00001974"/>
    </source>
</evidence>
<evidence type="ECO:0000256" key="9">
    <source>
        <dbReference type="ARBA" id="ARBA00022630"/>
    </source>
</evidence>
<feature type="active site" evidence="19">
    <location>
        <position position="162"/>
    </location>
</feature>
<dbReference type="InterPro" id="IPR036635">
    <property type="entry name" value="MurB_C_sf"/>
</dbReference>
<keyword evidence="9 19" id="KW-0285">Flavoprotein</keyword>
<evidence type="ECO:0000313" key="21">
    <source>
        <dbReference type="EMBL" id="SHI94079.1"/>
    </source>
</evidence>
<dbReference type="InterPro" id="IPR003170">
    <property type="entry name" value="MurB"/>
</dbReference>
<dbReference type="Gene3D" id="3.90.78.10">
    <property type="entry name" value="UDP-N-acetylenolpyruvoylglucosamine reductase, C-terminal domain"/>
    <property type="match status" value="1"/>
</dbReference>
<feature type="domain" description="FAD-binding PCMH-type" evidence="20">
    <location>
        <begin position="17"/>
        <end position="186"/>
    </location>
</feature>
<dbReference type="OrthoDB" id="9804753at2"/>
<gene>
    <name evidence="19" type="primary">murB</name>
    <name evidence="21" type="ORF">SAMN04488096_1067</name>
</gene>
<dbReference type="STRING" id="579105.SAMN04488096_1067"/>
<keyword evidence="12 19" id="KW-0133">Cell shape</keyword>
<comment type="cofactor">
    <cofactor evidence="1 19">
        <name>FAD</name>
        <dbReference type="ChEBI" id="CHEBI:57692"/>
    </cofactor>
</comment>
<dbReference type="Gene3D" id="3.30.465.10">
    <property type="match status" value="1"/>
</dbReference>
<reference evidence="21 22" key="1">
    <citation type="submission" date="2016-11" db="EMBL/GenBank/DDBJ databases">
        <authorList>
            <person name="Jaros S."/>
            <person name="Januszkiewicz K."/>
            <person name="Wedrychowicz H."/>
        </authorList>
    </citation>
    <scope>NUCLEOTIDE SEQUENCE [LARGE SCALE GENOMIC DNA]</scope>
    <source>
        <strain evidence="21 22">DSM 21425</strain>
    </source>
</reference>
<dbReference type="PROSITE" id="PS51387">
    <property type="entry name" value="FAD_PCMH"/>
    <property type="match status" value="1"/>
</dbReference>
<evidence type="ECO:0000256" key="5">
    <source>
        <dbReference type="ARBA" id="ARBA00012518"/>
    </source>
</evidence>
<dbReference type="PANTHER" id="PTHR21071:SF4">
    <property type="entry name" value="UDP-N-ACETYLENOLPYRUVOYLGLUCOSAMINE REDUCTASE"/>
    <property type="match status" value="1"/>
</dbReference>
<dbReference type="SUPFAM" id="SSF56176">
    <property type="entry name" value="FAD-binding/transporter-associated domain-like"/>
    <property type="match status" value="1"/>
</dbReference>
<dbReference type="InterPro" id="IPR006094">
    <property type="entry name" value="Oxid_FAD_bind_N"/>
</dbReference>
<evidence type="ECO:0000256" key="18">
    <source>
        <dbReference type="ARBA" id="ARBA00048914"/>
    </source>
</evidence>
<dbReference type="NCBIfam" id="NF000755">
    <property type="entry name" value="PRK00046.1"/>
    <property type="match status" value="1"/>
</dbReference>
<evidence type="ECO:0000256" key="4">
    <source>
        <dbReference type="ARBA" id="ARBA00004752"/>
    </source>
</evidence>
<keyword evidence="11 19" id="KW-0521">NADP</keyword>
<keyword evidence="13 19" id="KW-0573">Peptidoglycan synthesis</keyword>
<dbReference type="EMBL" id="FQYY01000006">
    <property type="protein sequence ID" value="SHI94079.1"/>
    <property type="molecule type" value="Genomic_DNA"/>
</dbReference>
<dbReference type="GO" id="GO:0071949">
    <property type="term" value="F:FAD binding"/>
    <property type="evidence" value="ECO:0007669"/>
    <property type="project" value="InterPro"/>
</dbReference>
<evidence type="ECO:0000256" key="6">
    <source>
        <dbReference type="ARBA" id="ARBA00015188"/>
    </source>
</evidence>
<comment type="subcellular location">
    <subcellularLocation>
        <location evidence="3 19">Cytoplasm</location>
    </subcellularLocation>
</comment>
<dbReference type="NCBIfam" id="TIGR00179">
    <property type="entry name" value="murB"/>
    <property type="match status" value="1"/>
</dbReference>
<comment type="function">
    <text evidence="2 19">Cell wall formation.</text>
</comment>
<name>A0A1M6F905_9FLAO</name>
<evidence type="ECO:0000256" key="7">
    <source>
        <dbReference type="ARBA" id="ARBA00022490"/>
    </source>
</evidence>
<accession>A0A1M6F905</accession>
<evidence type="ECO:0000256" key="19">
    <source>
        <dbReference type="HAMAP-Rule" id="MF_00037"/>
    </source>
</evidence>
<dbReference type="NCBIfam" id="NF010478">
    <property type="entry name" value="PRK13903.1"/>
    <property type="match status" value="1"/>
</dbReference>
<comment type="pathway">
    <text evidence="4 19">Cell wall biogenesis; peptidoglycan biosynthesis.</text>
</comment>
<dbReference type="AlphaFoldDB" id="A0A1M6F905"/>
<dbReference type="GO" id="GO:0051301">
    <property type="term" value="P:cell division"/>
    <property type="evidence" value="ECO:0007669"/>
    <property type="project" value="UniProtKB-KW"/>
</dbReference>
<dbReference type="InterPro" id="IPR036318">
    <property type="entry name" value="FAD-bd_PCMH-like_sf"/>
</dbReference>
<dbReference type="InterPro" id="IPR016167">
    <property type="entry name" value="FAD-bd_PCMH_sub1"/>
</dbReference>
<evidence type="ECO:0000256" key="2">
    <source>
        <dbReference type="ARBA" id="ARBA00003921"/>
    </source>
</evidence>
<comment type="similarity">
    <text evidence="19">Belongs to the MurB family.</text>
</comment>
<dbReference type="EC" id="1.3.1.98" evidence="5 19"/>
<keyword evidence="14 19" id="KW-0560">Oxidoreductase</keyword>
<evidence type="ECO:0000256" key="3">
    <source>
        <dbReference type="ARBA" id="ARBA00004496"/>
    </source>
</evidence>
<proteinExistence type="inferred from homology"/>
<evidence type="ECO:0000256" key="12">
    <source>
        <dbReference type="ARBA" id="ARBA00022960"/>
    </source>
</evidence>
<dbReference type="UniPathway" id="UPA00219"/>
<protein>
    <recommendedName>
        <fullName evidence="6 19">UDP-N-acetylenolpyruvoylglucosamine reductase</fullName>
        <ecNumber evidence="5 19">1.3.1.98</ecNumber>
    </recommendedName>
    <alternativeName>
        <fullName evidence="17 19">UDP-N-acetylmuramate dehydrogenase</fullName>
    </alternativeName>
</protein>
<dbReference type="InterPro" id="IPR016169">
    <property type="entry name" value="FAD-bd_PCMH_sub2"/>
</dbReference>
<dbReference type="RefSeq" id="WP_073151057.1">
    <property type="nucleotide sequence ID" value="NZ_FQYY01000006.1"/>
</dbReference>
<dbReference type="GO" id="GO:0008360">
    <property type="term" value="P:regulation of cell shape"/>
    <property type="evidence" value="ECO:0007669"/>
    <property type="project" value="UniProtKB-KW"/>
</dbReference>
<keyword evidence="16 19" id="KW-0961">Cell wall biogenesis/degradation</keyword>
<evidence type="ECO:0000313" key="22">
    <source>
        <dbReference type="Proteomes" id="UP000184225"/>
    </source>
</evidence>
<dbReference type="Pfam" id="PF01565">
    <property type="entry name" value="FAD_binding_4"/>
    <property type="match status" value="1"/>
</dbReference>
<dbReference type="Proteomes" id="UP000184225">
    <property type="component" value="Unassembled WGS sequence"/>
</dbReference>
<keyword evidence="8 19" id="KW-0132">Cell division</keyword>
<feature type="active site" evidence="19">
    <location>
        <position position="333"/>
    </location>
</feature>
<evidence type="ECO:0000256" key="16">
    <source>
        <dbReference type="ARBA" id="ARBA00023316"/>
    </source>
</evidence>
<dbReference type="GO" id="GO:0071555">
    <property type="term" value="P:cell wall organization"/>
    <property type="evidence" value="ECO:0007669"/>
    <property type="project" value="UniProtKB-KW"/>
</dbReference>
<dbReference type="GO" id="GO:0005829">
    <property type="term" value="C:cytosol"/>
    <property type="evidence" value="ECO:0007669"/>
    <property type="project" value="TreeGrafter"/>
</dbReference>
<dbReference type="InterPro" id="IPR011601">
    <property type="entry name" value="MurB_C"/>
</dbReference>
<dbReference type="Gene3D" id="3.30.43.10">
    <property type="entry name" value="Uridine Diphospho-n-acetylenolpyruvylglucosamine Reductase, domain 2"/>
    <property type="match status" value="1"/>
</dbReference>
<dbReference type="HAMAP" id="MF_00037">
    <property type="entry name" value="MurB"/>
    <property type="match status" value="1"/>
</dbReference>
<dbReference type="GO" id="GO:0009252">
    <property type="term" value="P:peptidoglycan biosynthetic process"/>
    <property type="evidence" value="ECO:0007669"/>
    <property type="project" value="UniProtKB-UniRule"/>
</dbReference>